<feature type="chain" id="PRO_5042115786" evidence="1">
    <location>
        <begin position="22"/>
        <end position="301"/>
    </location>
</feature>
<comment type="caution">
    <text evidence="2">The sequence shown here is derived from an EMBL/GenBank/DDBJ whole genome shotgun (WGS) entry which is preliminary data.</text>
</comment>
<sequence>MASNCPILFLSLLAAAKLVAGDSVSSISTLGIDPAKLDTIFLTPNATGEARFNGYNLSAPWLTNSFDGWGFRIKVAADVPVVEGGFRTVTKIEVDAPDFLVVAGNDTASKIPTDPSWSSLCQQIWFVPGLNSTPESSFDPTCKGVLPGNCIDDLKRSLSDGYDNSRGPGRCPYEDWPLSCVTAGNTSGSVQTSLDTNSSTTTKDGIYGYATLSDDPDPHQLGNFTAYDSAIRQIHVLGLVWGYMNTTTPTENDPKPPVQLSCLRANSFSEGSRRLSAGVSVKATSVWLMAAVVGVASAWLL</sequence>
<name>A0AAE0IDD7_9PEZI</name>
<dbReference type="EMBL" id="JAUEDM010000003">
    <property type="protein sequence ID" value="KAK3323049.1"/>
    <property type="molecule type" value="Genomic_DNA"/>
</dbReference>
<reference evidence="2" key="1">
    <citation type="journal article" date="2023" name="Mol. Phylogenet. Evol.">
        <title>Genome-scale phylogeny and comparative genomics of the fungal order Sordariales.</title>
        <authorList>
            <person name="Hensen N."/>
            <person name="Bonometti L."/>
            <person name="Westerberg I."/>
            <person name="Brannstrom I.O."/>
            <person name="Guillou S."/>
            <person name="Cros-Aarteil S."/>
            <person name="Calhoun S."/>
            <person name="Haridas S."/>
            <person name="Kuo A."/>
            <person name="Mondo S."/>
            <person name="Pangilinan J."/>
            <person name="Riley R."/>
            <person name="LaButti K."/>
            <person name="Andreopoulos B."/>
            <person name="Lipzen A."/>
            <person name="Chen C."/>
            <person name="Yan M."/>
            <person name="Daum C."/>
            <person name="Ng V."/>
            <person name="Clum A."/>
            <person name="Steindorff A."/>
            <person name="Ohm R.A."/>
            <person name="Martin F."/>
            <person name="Silar P."/>
            <person name="Natvig D.O."/>
            <person name="Lalanne C."/>
            <person name="Gautier V."/>
            <person name="Ament-Velasquez S.L."/>
            <person name="Kruys A."/>
            <person name="Hutchinson M.I."/>
            <person name="Powell A.J."/>
            <person name="Barry K."/>
            <person name="Miller A.N."/>
            <person name="Grigoriev I.V."/>
            <person name="Debuchy R."/>
            <person name="Gladieux P."/>
            <person name="Hiltunen Thoren M."/>
            <person name="Johannesson H."/>
        </authorList>
    </citation>
    <scope>NUCLEOTIDE SEQUENCE</scope>
    <source>
        <strain evidence="2">CBS 118394</strain>
    </source>
</reference>
<gene>
    <name evidence="2" type="ORF">B0H66DRAFT_555713</name>
</gene>
<dbReference type="Proteomes" id="UP001283341">
    <property type="component" value="Unassembled WGS sequence"/>
</dbReference>
<keyword evidence="1" id="KW-0732">Signal</keyword>
<protein>
    <submittedName>
        <fullName evidence="2">Uncharacterized protein</fullName>
    </submittedName>
</protein>
<evidence type="ECO:0000313" key="3">
    <source>
        <dbReference type="Proteomes" id="UP001283341"/>
    </source>
</evidence>
<proteinExistence type="predicted"/>
<evidence type="ECO:0000313" key="2">
    <source>
        <dbReference type="EMBL" id="KAK3323049.1"/>
    </source>
</evidence>
<accession>A0AAE0IDD7</accession>
<keyword evidence="3" id="KW-1185">Reference proteome</keyword>
<evidence type="ECO:0000256" key="1">
    <source>
        <dbReference type="SAM" id="SignalP"/>
    </source>
</evidence>
<dbReference type="AlphaFoldDB" id="A0AAE0IDD7"/>
<organism evidence="2 3">
    <name type="scientific">Apodospora peruviana</name>
    <dbReference type="NCBI Taxonomy" id="516989"/>
    <lineage>
        <taxon>Eukaryota</taxon>
        <taxon>Fungi</taxon>
        <taxon>Dikarya</taxon>
        <taxon>Ascomycota</taxon>
        <taxon>Pezizomycotina</taxon>
        <taxon>Sordariomycetes</taxon>
        <taxon>Sordariomycetidae</taxon>
        <taxon>Sordariales</taxon>
        <taxon>Lasiosphaeriaceae</taxon>
        <taxon>Apodospora</taxon>
    </lineage>
</organism>
<reference evidence="2" key="2">
    <citation type="submission" date="2023-06" db="EMBL/GenBank/DDBJ databases">
        <authorList>
            <consortium name="Lawrence Berkeley National Laboratory"/>
            <person name="Haridas S."/>
            <person name="Hensen N."/>
            <person name="Bonometti L."/>
            <person name="Westerberg I."/>
            <person name="Brannstrom I.O."/>
            <person name="Guillou S."/>
            <person name="Cros-Aarteil S."/>
            <person name="Calhoun S."/>
            <person name="Kuo A."/>
            <person name="Mondo S."/>
            <person name="Pangilinan J."/>
            <person name="Riley R."/>
            <person name="Labutti K."/>
            <person name="Andreopoulos B."/>
            <person name="Lipzen A."/>
            <person name="Chen C."/>
            <person name="Yanf M."/>
            <person name="Daum C."/>
            <person name="Ng V."/>
            <person name="Clum A."/>
            <person name="Steindorff A."/>
            <person name="Ohm R."/>
            <person name="Martin F."/>
            <person name="Silar P."/>
            <person name="Natvig D."/>
            <person name="Lalanne C."/>
            <person name="Gautier V."/>
            <person name="Ament-Velasquez S.L."/>
            <person name="Kruys A."/>
            <person name="Hutchinson M.I."/>
            <person name="Powell A.J."/>
            <person name="Barry K."/>
            <person name="Miller A.N."/>
            <person name="Grigoriev I.V."/>
            <person name="Debuchy R."/>
            <person name="Gladieux P."/>
            <person name="Thoren M.H."/>
            <person name="Johannesson H."/>
        </authorList>
    </citation>
    <scope>NUCLEOTIDE SEQUENCE</scope>
    <source>
        <strain evidence="2">CBS 118394</strain>
    </source>
</reference>
<feature type="signal peptide" evidence="1">
    <location>
        <begin position="1"/>
        <end position="21"/>
    </location>
</feature>